<evidence type="ECO:0000259" key="2">
    <source>
        <dbReference type="Pfam" id="PF04149"/>
    </source>
</evidence>
<dbReference type="EMBL" id="SGWQ01000014">
    <property type="protein sequence ID" value="RZS31380.1"/>
    <property type="molecule type" value="Genomic_DNA"/>
</dbReference>
<dbReference type="Proteomes" id="UP000294257">
    <property type="component" value="Unassembled WGS sequence"/>
</dbReference>
<sequence>MELNRPSWRKSSRSNGGGDGNCVELAYIGPDAAVRDSKNTVGPRIALPGNGFRALVRHVRG</sequence>
<name>A0A4Q7KEU3_9PSEU</name>
<gene>
    <name evidence="3" type="ORF">EV193_11471</name>
</gene>
<protein>
    <submittedName>
        <fullName evidence="3">Uncharacterized protein DUF397</fullName>
    </submittedName>
</protein>
<accession>A0A4Q7KEU3</accession>
<organism evidence="3 4">
    <name type="scientific">Herbihabitans rhizosphaerae</name>
    <dbReference type="NCBI Taxonomy" id="1872711"/>
    <lineage>
        <taxon>Bacteria</taxon>
        <taxon>Bacillati</taxon>
        <taxon>Actinomycetota</taxon>
        <taxon>Actinomycetes</taxon>
        <taxon>Pseudonocardiales</taxon>
        <taxon>Pseudonocardiaceae</taxon>
        <taxon>Herbihabitans</taxon>
    </lineage>
</organism>
<dbReference type="OrthoDB" id="3430276at2"/>
<feature type="domain" description="DUF397" evidence="2">
    <location>
        <begin position="7"/>
        <end position="60"/>
    </location>
</feature>
<feature type="region of interest" description="Disordered" evidence="1">
    <location>
        <begin position="1"/>
        <end position="21"/>
    </location>
</feature>
<dbReference type="InterPro" id="IPR007278">
    <property type="entry name" value="DUF397"/>
</dbReference>
<keyword evidence="4" id="KW-1185">Reference proteome</keyword>
<reference evidence="3 4" key="1">
    <citation type="submission" date="2019-02" db="EMBL/GenBank/DDBJ databases">
        <title>Genomic Encyclopedia of Type Strains, Phase IV (KMG-IV): sequencing the most valuable type-strain genomes for metagenomic binning, comparative biology and taxonomic classification.</title>
        <authorList>
            <person name="Goeker M."/>
        </authorList>
    </citation>
    <scope>NUCLEOTIDE SEQUENCE [LARGE SCALE GENOMIC DNA]</scope>
    <source>
        <strain evidence="3 4">DSM 101727</strain>
    </source>
</reference>
<evidence type="ECO:0000256" key="1">
    <source>
        <dbReference type="SAM" id="MobiDB-lite"/>
    </source>
</evidence>
<dbReference type="RefSeq" id="WP_130348192.1">
    <property type="nucleotide sequence ID" value="NZ_SGWQ01000014.1"/>
</dbReference>
<comment type="caution">
    <text evidence="3">The sequence shown here is derived from an EMBL/GenBank/DDBJ whole genome shotgun (WGS) entry which is preliminary data.</text>
</comment>
<proteinExistence type="predicted"/>
<evidence type="ECO:0000313" key="4">
    <source>
        <dbReference type="Proteomes" id="UP000294257"/>
    </source>
</evidence>
<dbReference type="Pfam" id="PF04149">
    <property type="entry name" value="DUF397"/>
    <property type="match status" value="1"/>
</dbReference>
<evidence type="ECO:0000313" key="3">
    <source>
        <dbReference type="EMBL" id="RZS31380.1"/>
    </source>
</evidence>
<dbReference type="AlphaFoldDB" id="A0A4Q7KEU3"/>